<keyword evidence="2" id="KW-0812">Transmembrane</keyword>
<dbReference type="AlphaFoldDB" id="A0AAD0A9P7"/>
<evidence type="ECO:0008006" key="5">
    <source>
        <dbReference type="Google" id="ProtNLM"/>
    </source>
</evidence>
<dbReference type="EMBL" id="CP017696">
    <property type="protein sequence ID" value="ATO40751.1"/>
    <property type="molecule type" value="Genomic_DNA"/>
</dbReference>
<feature type="region of interest" description="Disordered" evidence="1">
    <location>
        <begin position="64"/>
        <end position="89"/>
    </location>
</feature>
<evidence type="ECO:0000313" key="4">
    <source>
        <dbReference type="Proteomes" id="UP000224056"/>
    </source>
</evidence>
<reference evidence="3 4" key="1">
    <citation type="submission" date="2016-10" db="EMBL/GenBank/DDBJ databases">
        <title>The whole genome sequencing and assembly of B. asteroides DSM 20089 strain.</title>
        <authorList>
            <person name="Lee Y.-J."/>
            <person name="Park M.-K."/>
            <person name="Yi H."/>
            <person name="Bahn Y.-S."/>
            <person name="Kim J.F."/>
            <person name="Lee D.-W."/>
        </authorList>
    </citation>
    <scope>NUCLEOTIDE SEQUENCE [LARGE SCALE GENOMIC DNA]</scope>
    <source>
        <strain evidence="3 4">DSM 20089</strain>
    </source>
</reference>
<evidence type="ECO:0000256" key="1">
    <source>
        <dbReference type="SAM" id="MobiDB-lite"/>
    </source>
</evidence>
<gene>
    <name evidence="3" type="ORF">BA20089_00025</name>
</gene>
<keyword evidence="2" id="KW-1133">Transmembrane helix</keyword>
<proteinExistence type="predicted"/>
<feature type="transmembrane region" description="Helical" evidence="2">
    <location>
        <begin position="20"/>
        <end position="38"/>
    </location>
</feature>
<sequence>MNNVMAIVRRDIVRLLRVPAAWVVLFGIIFIPPLYAWFNIAGFWNPYGNTSSIEVIVANNDRGTDSQTIGKMNMGRSDRQTAQRQQPAGLEIRRQVRGHAARGIREKLRCHRHPQELQ</sequence>
<dbReference type="PROSITE" id="PS50096">
    <property type="entry name" value="IQ"/>
    <property type="match status" value="1"/>
</dbReference>
<accession>A0AAD0A9P7</accession>
<keyword evidence="2" id="KW-0472">Membrane</keyword>
<dbReference type="Proteomes" id="UP000224056">
    <property type="component" value="Chromosome"/>
</dbReference>
<dbReference type="RefSeq" id="WP_099327354.1">
    <property type="nucleotide sequence ID" value="NZ_CP017696.1"/>
</dbReference>
<evidence type="ECO:0000256" key="2">
    <source>
        <dbReference type="SAM" id="Phobius"/>
    </source>
</evidence>
<dbReference type="GeneID" id="93049776"/>
<name>A0AAD0A9P7_9BIFI</name>
<protein>
    <recommendedName>
        <fullName evidence="5">YhgE/Pip domain protein</fullName>
    </recommendedName>
</protein>
<organism evidence="3 4">
    <name type="scientific">Bifidobacterium asteroides DSM 20089</name>
    <dbReference type="NCBI Taxonomy" id="1437594"/>
    <lineage>
        <taxon>Bacteria</taxon>
        <taxon>Bacillati</taxon>
        <taxon>Actinomycetota</taxon>
        <taxon>Actinomycetes</taxon>
        <taxon>Bifidobacteriales</taxon>
        <taxon>Bifidobacteriaceae</taxon>
        <taxon>Bifidobacterium</taxon>
    </lineage>
</organism>
<evidence type="ECO:0000313" key="3">
    <source>
        <dbReference type="EMBL" id="ATO40751.1"/>
    </source>
</evidence>